<dbReference type="AlphaFoldDB" id="A0A645ETE1"/>
<gene>
    <name evidence="1" type="ORF">SDC9_152545</name>
</gene>
<reference evidence="1" key="1">
    <citation type="submission" date="2019-08" db="EMBL/GenBank/DDBJ databases">
        <authorList>
            <person name="Kucharzyk K."/>
            <person name="Murdoch R.W."/>
            <person name="Higgins S."/>
            <person name="Loffler F."/>
        </authorList>
    </citation>
    <scope>NUCLEOTIDE SEQUENCE</scope>
</reference>
<comment type="caution">
    <text evidence="1">The sequence shown here is derived from an EMBL/GenBank/DDBJ whole genome shotgun (WGS) entry which is preliminary data.</text>
</comment>
<evidence type="ECO:0000313" key="1">
    <source>
        <dbReference type="EMBL" id="MPN05295.1"/>
    </source>
</evidence>
<name>A0A645ETE1_9ZZZZ</name>
<sequence>MGCVGIFQRVMQQACADGICIHLELDEYLSYCQGVDDVRFPARTFLVLMLARRESGCCQDLFLVGFGVLEGFLDEPFDQLLVHARTPHKTRSRNARSRTLATSSNRWAFSKSATSLACL</sequence>
<dbReference type="EMBL" id="VSSQ01051207">
    <property type="protein sequence ID" value="MPN05295.1"/>
    <property type="molecule type" value="Genomic_DNA"/>
</dbReference>
<accession>A0A645ETE1</accession>
<protein>
    <submittedName>
        <fullName evidence="1">Uncharacterized protein</fullName>
    </submittedName>
</protein>
<proteinExistence type="predicted"/>
<organism evidence="1">
    <name type="scientific">bioreactor metagenome</name>
    <dbReference type="NCBI Taxonomy" id="1076179"/>
    <lineage>
        <taxon>unclassified sequences</taxon>
        <taxon>metagenomes</taxon>
        <taxon>ecological metagenomes</taxon>
    </lineage>
</organism>